<sequence>MLCCGTIATLSDYHNLSRICSHASQSLCAHSVYTAVTPVS</sequence>
<proteinExistence type="predicted"/>
<name>A0A0E9SSG6_ANGAN</name>
<reference evidence="1" key="1">
    <citation type="submission" date="2014-11" db="EMBL/GenBank/DDBJ databases">
        <authorList>
            <person name="Amaro Gonzalez C."/>
        </authorList>
    </citation>
    <scope>NUCLEOTIDE SEQUENCE</scope>
</reference>
<reference evidence="1" key="2">
    <citation type="journal article" date="2015" name="Fish Shellfish Immunol.">
        <title>Early steps in the European eel (Anguilla anguilla)-Vibrio vulnificus interaction in the gills: Role of the RtxA13 toxin.</title>
        <authorList>
            <person name="Callol A."/>
            <person name="Pajuelo D."/>
            <person name="Ebbesson L."/>
            <person name="Teles M."/>
            <person name="MacKenzie S."/>
            <person name="Amaro C."/>
        </authorList>
    </citation>
    <scope>NUCLEOTIDE SEQUENCE</scope>
</reference>
<dbReference type="AlphaFoldDB" id="A0A0E9SSG6"/>
<protein>
    <submittedName>
        <fullName evidence="1">Uncharacterized protein</fullName>
    </submittedName>
</protein>
<dbReference type="EMBL" id="GBXM01064346">
    <property type="protein sequence ID" value="JAH44231.1"/>
    <property type="molecule type" value="Transcribed_RNA"/>
</dbReference>
<accession>A0A0E9SSG6</accession>
<organism evidence="1">
    <name type="scientific">Anguilla anguilla</name>
    <name type="common">European freshwater eel</name>
    <name type="synonym">Muraena anguilla</name>
    <dbReference type="NCBI Taxonomy" id="7936"/>
    <lineage>
        <taxon>Eukaryota</taxon>
        <taxon>Metazoa</taxon>
        <taxon>Chordata</taxon>
        <taxon>Craniata</taxon>
        <taxon>Vertebrata</taxon>
        <taxon>Euteleostomi</taxon>
        <taxon>Actinopterygii</taxon>
        <taxon>Neopterygii</taxon>
        <taxon>Teleostei</taxon>
        <taxon>Anguilliformes</taxon>
        <taxon>Anguillidae</taxon>
        <taxon>Anguilla</taxon>
    </lineage>
</organism>
<evidence type="ECO:0000313" key="1">
    <source>
        <dbReference type="EMBL" id="JAH44231.1"/>
    </source>
</evidence>